<dbReference type="GO" id="GO:0032259">
    <property type="term" value="P:methylation"/>
    <property type="evidence" value="ECO:0007669"/>
    <property type="project" value="UniProtKB-KW"/>
</dbReference>
<dbReference type="PANTHER" id="PTHR47816:SF4">
    <property type="entry name" value="RIBOSOMAL RNA SMALL SUBUNIT METHYLTRANSFERASE C"/>
    <property type="match status" value="1"/>
</dbReference>
<gene>
    <name evidence="4" type="ORF">LY60_02689</name>
</gene>
<dbReference type="PANTHER" id="PTHR47816">
    <property type="entry name" value="RIBOSOMAL RNA SMALL SUBUNIT METHYLTRANSFERASE C"/>
    <property type="match status" value="1"/>
</dbReference>
<dbReference type="EMBL" id="VLKH01000008">
    <property type="protein sequence ID" value="TWH78662.1"/>
    <property type="molecule type" value="Genomic_DNA"/>
</dbReference>
<evidence type="ECO:0000256" key="1">
    <source>
        <dbReference type="ARBA" id="ARBA00022603"/>
    </source>
</evidence>
<dbReference type="PRINTS" id="PR00507">
    <property type="entry name" value="N12N6MTFRASE"/>
</dbReference>
<dbReference type="InterPro" id="IPR029063">
    <property type="entry name" value="SAM-dependent_MTases_sf"/>
</dbReference>
<keyword evidence="2 4" id="KW-0808">Transferase</keyword>
<dbReference type="GO" id="GO:0008757">
    <property type="term" value="F:S-adenosylmethionine-dependent methyltransferase activity"/>
    <property type="evidence" value="ECO:0007669"/>
    <property type="project" value="InterPro"/>
</dbReference>
<dbReference type="Pfam" id="PF05175">
    <property type="entry name" value="MTS"/>
    <property type="match status" value="1"/>
</dbReference>
<evidence type="ECO:0000259" key="3">
    <source>
        <dbReference type="Pfam" id="PF05175"/>
    </source>
</evidence>
<protein>
    <submittedName>
        <fullName evidence="4">16S rRNA m(2)G 1207 methyltransferase</fullName>
    </submittedName>
</protein>
<reference evidence="4 5" key="1">
    <citation type="submission" date="2019-07" db="EMBL/GenBank/DDBJ databases">
        <title>Genomic Encyclopedia of Type Strains, Phase I: the one thousand microbial genomes (KMG-I) project.</title>
        <authorList>
            <person name="Kyrpides N."/>
        </authorList>
    </citation>
    <scope>NUCLEOTIDE SEQUENCE [LARGE SCALE GENOMIC DNA]</scope>
    <source>
        <strain evidence="4 5">DSM 13558</strain>
    </source>
</reference>
<evidence type="ECO:0000313" key="4">
    <source>
        <dbReference type="EMBL" id="TWH78662.1"/>
    </source>
</evidence>
<sequence>MEQYFTKNPTTQKEIYKFDWNLGKDRFYFYTSNSVFSKNGVDFGSMLLVETVIKENANFKGNILDLGCGYGPIGVMLAKLIENANVTMSDVNERALELAKMNAEENKVKARVKTLSSSAFENINENFDMIVTNPPIRAGKDVVFSFYEGAYEHLNKGGHLYVVIQKKQGAPSTKEKLESLFGNCETAEKKSGYFIFRAVK</sequence>
<evidence type="ECO:0000313" key="5">
    <source>
        <dbReference type="Proteomes" id="UP000315343"/>
    </source>
</evidence>
<evidence type="ECO:0000256" key="2">
    <source>
        <dbReference type="ARBA" id="ARBA00022679"/>
    </source>
</evidence>
<dbReference type="SUPFAM" id="SSF53335">
    <property type="entry name" value="S-adenosyl-L-methionine-dependent methyltransferases"/>
    <property type="match status" value="1"/>
</dbReference>
<name>A0A562J651_9FIRM</name>
<organism evidence="4 5">
    <name type="scientific">Sedimentibacter saalensis</name>
    <dbReference type="NCBI Taxonomy" id="130788"/>
    <lineage>
        <taxon>Bacteria</taxon>
        <taxon>Bacillati</taxon>
        <taxon>Bacillota</taxon>
        <taxon>Tissierellia</taxon>
        <taxon>Sedimentibacter</taxon>
    </lineage>
</organism>
<dbReference type="AlphaFoldDB" id="A0A562J651"/>
<dbReference type="CDD" id="cd02440">
    <property type="entry name" value="AdoMet_MTases"/>
    <property type="match status" value="1"/>
</dbReference>
<feature type="domain" description="Methyltransferase small" evidence="3">
    <location>
        <begin position="28"/>
        <end position="196"/>
    </location>
</feature>
<dbReference type="InterPro" id="IPR046977">
    <property type="entry name" value="RsmC/RlmG"/>
</dbReference>
<dbReference type="Gene3D" id="3.40.50.150">
    <property type="entry name" value="Vaccinia Virus protein VP39"/>
    <property type="match status" value="1"/>
</dbReference>
<dbReference type="InterPro" id="IPR007848">
    <property type="entry name" value="Small_mtfrase_dom"/>
</dbReference>
<dbReference type="Proteomes" id="UP000315343">
    <property type="component" value="Unassembled WGS sequence"/>
</dbReference>
<proteinExistence type="predicted"/>
<dbReference type="RefSeq" id="WP_246145468.1">
    <property type="nucleotide sequence ID" value="NZ_VLKH01000008.1"/>
</dbReference>
<keyword evidence="5" id="KW-1185">Reference proteome</keyword>
<comment type="caution">
    <text evidence="4">The sequence shown here is derived from an EMBL/GenBank/DDBJ whole genome shotgun (WGS) entry which is preliminary data.</text>
</comment>
<keyword evidence="1 4" id="KW-0489">Methyltransferase</keyword>
<accession>A0A562J651</accession>